<protein>
    <submittedName>
        <fullName evidence="6">IS4 family transposase</fullName>
    </submittedName>
</protein>
<dbReference type="GO" id="GO:0004803">
    <property type="term" value="F:transposase activity"/>
    <property type="evidence" value="ECO:0007669"/>
    <property type="project" value="InterPro"/>
</dbReference>
<dbReference type="AlphaFoldDB" id="A0A933IBN4"/>
<evidence type="ECO:0000256" key="2">
    <source>
        <dbReference type="ARBA" id="ARBA00022578"/>
    </source>
</evidence>
<dbReference type="InterPro" id="IPR002559">
    <property type="entry name" value="Transposase_11"/>
</dbReference>
<accession>A0A933IBN4</accession>
<dbReference type="GO" id="GO:0006313">
    <property type="term" value="P:DNA transposition"/>
    <property type="evidence" value="ECO:0007669"/>
    <property type="project" value="InterPro"/>
</dbReference>
<dbReference type="PANTHER" id="PTHR33258:SF1">
    <property type="entry name" value="TRANSPOSASE INSL FOR INSERTION SEQUENCE ELEMENT IS186A-RELATED"/>
    <property type="match status" value="1"/>
</dbReference>
<organism evidence="6 7">
    <name type="scientific">candidate division TA06 bacterium</name>
    <dbReference type="NCBI Taxonomy" id="2250710"/>
    <lineage>
        <taxon>Bacteria</taxon>
        <taxon>Bacteria division TA06</taxon>
    </lineage>
</organism>
<dbReference type="GO" id="GO:0003677">
    <property type="term" value="F:DNA binding"/>
    <property type="evidence" value="ECO:0007669"/>
    <property type="project" value="UniProtKB-KW"/>
</dbReference>
<keyword evidence="2" id="KW-0815">Transposition</keyword>
<name>A0A933IBN4_UNCT6</name>
<evidence type="ECO:0000256" key="1">
    <source>
        <dbReference type="ARBA" id="ARBA00010075"/>
    </source>
</evidence>
<dbReference type="Proteomes" id="UP000736328">
    <property type="component" value="Unassembled WGS sequence"/>
</dbReference>
<dbReference type="NCBIfam" id="NF033592">
    <property type="entry name" value="transpos_IS4_1"/>
    <property type="match status" value="1"/>
</dbReference>
<keyword evidence="4" id="KW-0233">DNA recombination</keyword>
<sequence>MKLHPLLDLHGNIPSFVRITAADVHEVNILDELIPEPGSYYVMDRGYIDFERLHRIHRENAYFVIRAKSNLRFHRIYSHPIKQESGLICDQTIVLDSDHSSQGYPDKLRRVKYYERETGQRLTFLTNNFEIPALTIAAIYKCRWQIELFFKWIKQHLRIKAFYGTSSNAIHT</sequence>
<evidence type="ECO:0000256" key="3">
    <source>
        <dbReference type="ARBA" id="ARBA00023125"/>
    </source>
</evidence>
<comment type="caution">
    <text evidence="6">The sequence shown here is derived from an EMBL/GenBank/DDBJ whole genome shotgun (WGS) entry which is preliminary data.</text>
</comment>
<reference evidence="6" key="1">
    <citation type="submission" date="2020-07" db="EMBL/GenBank/DDBJ databases">
        <title>Huge and variable diversity of episymbiotic CPR bacteria and DPANN archaea in groundwater ecosystems.</title>
        <authorList>
            <person name="He C.Y."/>
            <person name="Keren R."/>
            <person name="Whittaker M."/>
            <person name="Farag I.F."/>
            <person name="Doudna J."/>
            <person name="Cate J.H.D."/>
            <person name="Banfield J.F."/>
        </authorList>
    </citation>
    <scope>NUCLEOTIDE SEQUENCE</scope>
    <source>
        <strain evidence="6">NC_groundwater_1520_Pr4_B-0.1um_53_5</strain>
    </source>
</reference>
<dbReference type="Gene3D" id="3.90.350.10">
    <property type="entry name" value="Transposase Inhibitor Protein From Tn5, Chain A, domain 1"/>
    <property type="match status" value="1"/>
</dbReference>
<proteinExistence type="inferred from homology"/>
<dbReference type="SUPFAM" id="SSF53098">
    <property type="entry name" value="Ribonuclease H-like"/>
    <property type="match status" value="1"/>
</dbReference>
<dbReference type="PANTHER" id="PTHR33258">
    <property type="entry name" value="TRANSPOSASE INSL FOR INSERTION SEQUENCE ELEMENT IS186A-RELATED"/>
    <property type="match status" value="1"/>
</dbReference>
<comment type="similarity">
    <text evidence="1">Belongs to the transposase 11 family.</text>
</comment>
<gene>
    <name evidence="6" type="ORF">HY768_09695</name>
</gene>
<dbReference type="EMBL" id="JACQXR010000130">
    <property type="protein sequence ID" value="MBI4727470.1"/>
    <property type="molecule type" value="Genomic_DNA"/>
</dbReference>
<evidence type="ECO:0000313" key="6">
    <source>
        <dbReference type="EMBL" id="MBI4727470.1"/>
    </source>
</evidence>
<dbReference type="InterPro" id="IPR047952">
    <property type="entry name" value="Transpos_IS4"/>
</dbReference>
<feature type="domain" description="Transposase IS4-like" evidence="5">
    <location>
        <begin position="1"/>
        <end position="171"/>
    </location>
</feature>
<evidence type="ECO:0000313" key="7">
    <source>
        <dbReference type="Proteomes" id="UP000736328"/>
    </source>
</evidence>
<evidence type="ECO:0000259" key="5">
    <source>
        <dbReference type="Pfam" id="PF01609"/>
    </source>
</evidence>
<evidence type="ECO:0000256" key="4">
    <source>
        <dbReference type="ARBA" id="ARBA00023172"/>
    </source>
</evidence>
<keyword evidence="3" id="KW-0238">DNA-binding</keyword>
<dbReference type="Pfam" id="PF01609">
    <property type="entry name" value="DDE_Tnp_1"/>
    <property type="match status" value="1"/>
</dbReference>
<dbReference type="InterPro" id="IPR012337">
    <property type="entry name" value="RNaseH-like_sf"/>
</dbReference>